<proteinExistence type="predicted"/>
<evidence type="ECO:0000313" key="1">
    <source>
        <dbReference type="EMBL" id="GFZ89417.1"/>
    </source>
</evidence>
<dbReference type="EMBL" id="BMIC01000004">
    <property type="protein sequence ID" value="GFZ89417.1"/>
    <property type="molecule type" value="Genomic_DNA"/>
</dbReference>
<gene>
    <name evidence="1" type="ORF">GCM10011531_21190</name>
</gene>
<comment type="caution">
    <text evidence="1">The sequence shown here is derived from an EMBL/GenBank/DDBJ whole genome shotgun (WGS) entry which is preliminary data.</text>
</comment>
<name>A0A8J2XAD2_9FLAO</name>
<evidence type="ECO:0000313" key="2">
    <source>
        <dbReference type="Proteomes" id="UP000598120"/>
    </source>
</evidence>
<organism evidence="1 2">
    <name type="scientific">Aquaticitalea lipolytica</name>
    <dbReference type="NCBI Taxonomy" id="1247562"/>
    <lineage>
        <taxon>Bacteria</taxon>
        <taxon>Pseudomonadati</taxon>
        <taxon>Bacteroidota</taxon>
        <taxon>Flavobacteriia</taxon>
        <taxon>Flavobacteriales</taxon>
        <taxon>Flavobacteriaceae</taxon>
        <taxon>Aquaticitalea</taxon>
    </lineage>
</organism>
<keyword evidence="2" id="KW-1185">Reference proteome</keyword>
<accession>A0A8J2XAD2</accession>
<protein>
    <submittedName>
        <fullName evidence="1">Uncharacterized protein</fullName>
    </submittedName>
</protein>
<dbReference type="RefSeq" id="WP_188606354.1">
    <property type="nucleotide sequence ID" value="NZ_BMIC01000004.1"/>
</dbReference>
<reference evidence="1 2" key="1">
    <citation type="journal article" date="2014" name="Int. J. Syst. Evol. Microbiol.">
        <title>Complete genome sequence of Corynebacterium casei LMG S-19264T (=DSM 44701T), isolated from a smear-ripened cheese.</title>
        <authorList>
            <consortium name="US DOE Joint Genome Institute (JGI-PGF)"/>
            <person name="Walter F."/>
            <person name="Albersmeier A."/>
            <person name="Kalinowski J."/>
            <person name="Ruckert C."/>
        </authorList>
    </citation>
    <scope>NUCLEOTIDE SEQUENCE [LARGE SCALE GENOMIC DNA]</scope>
    <source>
        <strain evidence="1 2">CGMCC 1.15295</strain>
    </source>
</reference>
<dbReference type="AlphaFoldDB" id="A0A8J2XAD2"/>
<dbReference type="Proteomes" id="UP000598120">
    <property type="component" value="Unassembled WGS sequence"/>
</dbReference>
<sequence>MKILFSLLTILMLNKECDKKDTNLSQTVTPTETTSNMNQEEQVTITYEAMSRGLFEKVWITKDAVIVSNDRNLVEKSTYLCAEKDWNDIMTLLNKVDLKSLPNLEAPTAKRLYDGAAHASLSITKSNETIQSNSFDHGYPPAAIEKLVNKVLSIMENAKKQ</sequence>